<name>A0A8J6PDH1_9FLAO</name>
<proteinExistence type="predicted"/>
<dbReference type="NCBIfam" id="TIGR04183">
    <property type="entry name" value="Por_Secre_tail"/>
    <property type="match status" value="1"/>
</dbReference>
<reference evidence="3" key="1">
    <citation type="submission" date="2020-09" db="EMBL/GenBank/DDBJ databases">
        <title>Taishania pollutisoli gen. nov., sp. nov., Isolated from Tetrabromobisphenol A-Contaminated Soil.</title>
        <authorList>
            <person name="Chen Q."/>
        </authorList>
    </citation>
    <scope>NUCLEOTIDE SEQUENCE</scope>
    <source>
        <strain evidence="3">CZZ-1</strain>
    </source>
</reference>
<dbReference type="Gene3D" id="2.60.120.290">
    <property type="entry name" value="Spermadhesin, CUB domain"/>
    <property type="match status" value="1"/>
</dbReference>
<accession>A0A8J6PDH1</accession>
<evidence type="ECO:0000256" key="1">
    <source>
        <dbReference type="ARBA" id="ARBA00022729"/>
    </source>
</evidence>
<evidence type="ECO:0000259" key="2">
    <source>
        <dbReference type="Pfam" id="PF18962"/>
    </source>
</evidence>
<keyword evidence="4" id="KW-1185">Reference proteome</keyword>
<dbReference type="InterPro" id="IPR026444">
    <property type="entry name" value="Secre_tail"/>
</dbReference>
<dbReference type="RefSeq" id="WP_216714441.1">
    <property type="nucleotide sequence ID" value="NZ_JACVEL010000008.1"/>
</dbReference>
<dbReference type="EMBL" id="JACVEL010000008">
    <property type="protein sequence ID" value="MBC9813212.1"/>
    <property type="molecule type" value="Genomic_DNA"/>
</dbReference>
<gene>
    <name evidence="3" type="ORF">H9Y05_12110</name>
</gene>
<dbReference type="SUPFAM" id="SSF49854">
    <property type="entry name" value="Spermadhesin, CUB domain"/>
    <property type="match status" value="1"/>
</dbReference>
<evidence type="ECO:0000313" key="4">
    <source>
        <dbReference type="Proteomes" id="UP000652681"/>
    </source>
</evidence>
<dbReference type="InterPro" id="IPR035914">
    <property type="entry name" value="Sperma_CUB_dom_sf"/>
</dbReference>
<dbReference type="InterPro" id="IPR013783">
    <property type="entry name" value="Ig-like_fold"/>
</dbReference>
<dbReference type="AlphaFoldDB" id="A0A8J6PDH1"/>
<sequence length="514" mass="54861">MRLLLPYLVPMVAIAPAWGQYTHPTTGIQGEYVGSCLVANCGPATYTDNGGTGANYANNIGQIYRVFCPSVAGNCMHVTFNSFDTEAGWDYLQVKNGPTQNSPQFLTAPNGATNYTGVTGISGTPAVPFSYTSTDASGCLTFRFTSDGTLNRPGWNATLTCVPCAGGPSGTNNSDCMFATAICSNSSVVSMSSGPGIVAEGCSGATCPAGGENHSNWYRFVAQTTGTLNVTITPTVLADDYDFAIYGPNVTCGALGTPIRCSDAGTSGVTGAMPPGTVTTQNVNGNGYVTPLSVTAGQSYYLVVDKWSPSGGTGYTLSFSGGVSLDCIVLPVQLSLFEAEYEPNLHLVDLTWVTQTEENMSHYEVERSTDGEHYEVIGRLNAVGNSNQETQYFTVDTDPFLGVNYYRLNQFDFDGTSKYSEIRAVNVLDDMYDVLSLFPNPTTGLTEVIFNAYSKEDAVLSVADATGKVIEQEKIPVVKGGNRLMLNLEAYKPGVYILSIVTKYKTHRTKLIKE</sequence>
<dbReference type="Pfam" id="PF18962">
    <property type="entry name" value="Por_Secre_tail"/>
    <property type="match status" value="1"/>
</dbReference>
<dbReference type="Proteomes" id="UP000652681">
    <property type="component" value="Unassembled WGS sequence"/>
</dbReference>
<comment type="caution">
    <text evidence="3">The sequence shown here is derived from an EMBL/GenBank/DDBJ whole genome shotgun (WGS) entry which is preliminary data.</text>
</comment>
<feature type="domain" description="Secretion system C-terminal sorting" evidence="2">
    <location>
        <begin position="437"/>
        <end position="512"/>
    </location>
</feature>
<keyword evidence="1" id="KW-0732">Signal</keyword>
<organism evidence="3 4">
    <name type="scientific">Taishania pollutisoli</name>
    <dbReference type="NCBI Taxonomy" id="2766479"/>
    <lineage>
        <taxon>Bacteria</taxon>
        <taxon>Pseudomonadati</taxon>
        <taxon>Bacteroidota</taxon>
        <taxon>Flavobacteriia</taxon>
        <taxon>Flavobacteriales</taxon>
        <taxon>Crocinitomicaceae</taxon>
        <taxon>Taishania</taxon>
    </lineage>
</organism>
<protein>
    <submittedName>
        <fullName evidence="3">T9SS type A sorting domain-containing protein</fullName>
    </submittedName>
</protein>
<evidence type="ECO:0000313" key="3">
    <source>
        <dbReference type="EMBL" id="MBC9813212.1"/>
    </source>
</evidence>
<dbReference type="Gene3D" id="2.60.40.10">
    <property type="entry name" value="Immunoglobulins"/>
    <property type="match status" value="1"/>
</dbReference>
<dbReference type="Gene3D" id="2.60.120.380">
    <property type="match status" value="1"/>
</dbReference>